<dbReference type="SUPFAM" id="SSF51569">
    <property type="entry name" value="Aldolase"/>
    <property type="match status" value="1"/>
</dbReference>
<dbReference type="EMBL" id="ABXU01000055">
    <property type="protein sequence ID" value="EEB33335.1"/>
    <property type="molecule type" value="Genomic_DNA"/>
</dbReference>
<protein>
    <submittedName>
        <fullName evidence="9">HMGL-like protein</fullName>
    </submittedName>
</protein>
<dbReference type="Proteomes" id="UP000003676">
    <property type="component" value="Unassembled WGS sequence"/>
</dbReference>
<dbReference type="InterPro" id="IPR029151">
    <property type="entry name" value="Sensor-like_sf"/>
</dbReference>
<evidence type="ECO:0000256" key="6">
    <source>
        <dbReference type="ARBA" id="ARBA00022989"/>
    </source>
</evidence>
<keyword evidence="6" id="KW-1133">Transmembrane helix</keyword>
<evidence type="ECO:0000256" key="1">
    <source>
        <dbReference type="ARBA" id="ARBA00004651"/>
    </source>
</evidence>
<dbReference type="Gene3D" id="3.30.450.20">
    <property type="entry name" value="PAS domain"/>
    <property type="match status" value="1"/>
</dbReference>
<evidence type="ECO:0000259" key="8">
    <source>
        <dbReference type="PROSITE" id="PS50991"/>
    </source>
</evidence>
<dbReference type="InterPro" id="IPR000891">
    <property type="entry name" value="PYR_CT"/>
</dbReference>
<evidence type="ECO:0000313" key="10">
    <source>
        <dbReference type="Proteomes" id="UP000003676"/>
    </source>
</evidence>
<comment type="similarity">
    <text evidence="2">Belongs to the alpha-IPM synthase/homocitrate synthase family.</text>
</comment>
<dbReference type="AlphaFoldDB" id="B6WUK3"/>
<dbReference type="CDD" id="cd07947">
    <property type="entry name" value="DRE_TIM_Re_CS"/>
    <property type="match status" value="1"/>
</dbReference>
<dbReference type="SUPFAM" id="SSF103190">
    <property type="entry name" value="Sensory domain-like"/>
    <property type="match status" value="1"/>
</dbReference>
<dbReference type="Pfam" id="PF00682">
    <property type="entry name" value="HMGL-like"/>
    <property type="match status" value="1"/>
</dbReference>
<keyword evidence="4" id="KW-0808">Transferase</keyword>
<evidence type="ECO:0000256" key="4">
    <source>
        <dbReference type="ARBA" id="ARBA00022679"/>
    </source>
</evidence>
<evidence type="ECO:0000256" key="3">
    <source>
        <dbReference type="ARBA" id="ARBA00022475"/>
    </source>
</evidence>
<dbReference type="PANTHER" id="PTHR42880">
    <property type="entry name" value="HOMOCITRATE SYNTHASE"/>
    <property type="match status" value="1"/>
</dbReference>
<keyword evidence="3" id="KW-1003">Cell membrane</keyword>
<evidence type="ECO:0000313" key="9">
    <source>
        <dbReference type="EMBL" id="EEB33335.1"/>
    </source>
</evidence>
<dbReference type="HOGENOM" id="CLU_022158_5_0_7"/>
<dbReference type="CDD" id="cd18773">
    <property type="entry name" value="PDC1_HK_sensor"/>
    <property type="match status" value="1"/>
</dbReference>
<dbReference type="GO" id="GO:0016740">
    <property type="term" value="F:transferase activity"/>
    <property type="evidence" value="ECO:0007669"/>
    <property type="project" value="UniProtKB-KW"/>
</dbReference>
<dbReference type="Gene3D" id="3.20.20.70">
    <property type="entry name" value="Aldolase class I"/>
    <property type="match status" value="1"/>
</dbReference>
<dbReference type="eggNOG" id="COG0119">
    <property type="taxonomic scope" value="Bacteria"/>
</dbReference>
<evidence type="ECO:0000256" key="2">
    <source>
        <dbReference type="ARBA" id="ARBA00006154"/>
    </source>
</evidence>
<organism evidence="9 10">
    <name type="scientific">Desulfovibrio piger ATCC 29098</name>
    <dbReference type="NCBI Taxonomy" id="411464"/>
    <lineage>
        <taxon>Bacteria</taxon>
        <taxon>Pseudomonadati</taxon>
        <taxon>Thermodesulfobacteriota</taxon>
        <taxon>Desulfovibrionia</taxon>
        <taxon>Desulfovibrionales</taxon>
        <taxon>Desulfovibrionaceae</taxon>
        <taxon>Desulfovibrio</taxon>
    </lineage>
</organism>
<dbReference type="PANTHER" id="PTHR42880:SF1">
    <property type="entry name" value="ISOPROPYLMALATE_HOMOCITRATE_CITRAMALATE SYNTHASE FAMILY PROTEIN"/>
    <property type="match status" value="1"/>
</dbReference>
<keyword evidence="7" id="KW-0472">Membrane</keyword>
<reference evidence="9 10" key="1">
    <citation type="submission" date="2008-10" db="EMBL/GenBank/DDBJ databases">
        <title>Draft genome sequence of Desulvovibrio piger (ATCC 29098).</title>
        <authorList>
            <person name="Sudarsanam P."/>
            <person name="Ley R."/>
            <person name="Guruge J."/>
            <person name="Turnbaugh P.J."/>
            <person name="Mahowald M."/>
            <person name="Liep D."/>
            <person name="Gordon J."/>
        </authorList>
    </citation>
    <scope>NUCLEOTIDE SEQUENCE [LARGE SCALE GENOMIC DNA]</scope>
    <source>
        <strain evidence="9 10">ATCC 29098</strain>
    </source>
</reference>
<dbReference type="STRING" id="901.DESPIGER_1798"/>
<comment type="subcellular location">
    <subcellularLocation>
        <location evidence="1">Cell membrane</location>
        <topology evidence="1">Multi-pass membrane protein</topology>
    </subcellularLocation>
</comment>
<proteinExistence type="inferred from homology"/>
<name>B6WUK3_9BACT</name>
<keyword evidence="5" id="KW-0812">Transmembrane</keyword>
<accession>B6WUK3</accession>
<sequence>MFLTLYVTFQAGRSSMSSIIHQTGSVRPLSLQEREQPQLYRELFPYTSICRTTFDEVLLAPRPAEQMRITDTTFRDGQQARPPYTVKQVAKMFDFLHRMGGKTGLITASEFFLYSAKDRKCIDVCRARGYRFPRVTAWIRANKEDLKLARDMEFDETGMLTSVSDYHIYLKLGKTRQQAMDMYLDLARQALEWGIIPRCHFEDVTRADIYGFCLPFAQKLMELSQQSGMPVKIRLCDTMGYGVPYPGAALPRSVQRIVRAFTDEAGVPGEWLEWHGHNDFHKVLVNGVTAWLNGCGAVNSTLFGFGERTGNTPLEALIIEYISLTGDDAAADTTILSEVAEFFEKELHYNIPYNYPFVGRDFNATSAGVHADGLAKNEEIYNIFDTNHLLGRPVPIIITDKTGRAGVAYWINVNLKLPEGKQISKKHPAVGQIYEAIVAIYDTGRTTHLSHDEMAALVQRYMPELFETEFDHMKELADELAAHLIARLAQNADLRDFGKNACARLDSFSREYPFIQYLYLTDTQGSLKCAAITDPAYREKYEALPIGFDFSQREWFKMPMQTGDMHIMDVYQSQFTGKLVITVSCPVTDDDDNIVGVIGVDIQLEQLLKRSQALQQEARAAED</sequence>
<evidence type="ECO:0000256" key="5">
    <source>
        <dbReference type="ARBA" id="ARBA00022692"/>
    </source>
</evidence>
<dbReference type="PROSITE" id="PS50991">
    <property type="entry name" value="PYR_CT"/>
    <property type="match status" value="1"/>
</dbReference>
<dbReference type="InterPro" id="IPR013785">
    <property type="entry name" value="Aldolase_TIM"/>
</dbReference>
<feature type="domain" description="Pyruvate carboxyltransferase" evidence="8">
    <location>
        <begin position="67"/>
        <end position="337"/>
    </location>
</feature>
<evidence type="ECO:0000256" key="7">
    <source>
        <dbReference type="ARBA" id="ARBA00023136"/>
    </source>
</evidence>
<dbReference type="GO" id="GO:0005886">
    <property type="term" value="C:plasma membrane"/>
    <property type="evidence" value="ECO:0007669"/>
    <property type="project" value="UniProtKB-SubCell"/>
</dbReference>
<dbReference type="InterPro" id="IPR033479">
    <property type="entry name" value="dCache_1"/>
</dbReference>
<dbReference type="Pfam" id="PF02743">
    <property type="entry name" value="dCache_1"/>
    <property type="match status" value="1"/>
</dbReference>
<comment type="caution">
    <text evidence="9">The sequence shown here is derived from an EMBL/GenBank/DDBJ whole genome shotgun (WGS) entry which is preliminary data.</text>
</comment>
<reference evidence="9 10" key="2">
    <citation type="submission" date="2008-10" db="EMBL/GenBank/DDBJ databases">
        <authorList>
            <person name="Fulton L."/>
            <person name="Clifton S."/>
            <person name="Fulton B."/>
            <person name="Xu J."/>
            <person name="Minx P."/>
            <person name="Pepin K.H."/>
            <person name="Johnson M."/>
            <person name="Bhonagiri V."/>
            <person name="Nash W.E."/>
            <person name="Mardis E.R."/>
            <person name="Wilson R.K."/>
        </authorList>
    </citation>
    <scope>NUCLEOTIDE SEQUENCE [LARGE SCALE GENOMIC DNA]</scope>
    <source>
        <strain evidence="9 10">ATCC 29098</strain>
    </source>
</reference>
<gene>
    <name evidence="9" type="ORF">DESPIG_01747</name>
</gene>